<accession>D1NV86</accession>
<dbReference type="InterPro" id="IPR004919">
    <property type="entry name" value="GmrSD_N"/>
</dbReference>
<dbReference type="RefSeq" id="WP_006295226.1">
    <property type="nucleotide sequence ID" value="NZ_ABXB03000003.1"/>
</dbReference>
<evidence type="ECO:0000313" key="4">
    <source>
        <dbReference type="EMBL" id="KFI59682.1"/>
    </source>
</evidence>
<gene>
    <name evidence="4" type="ORF">BGLCM_0351</name>
    <name evidence="3" type="ORF">BIFGAL_03770</name>
</gene>
<dbReference type="EMBL" id="JGYW01000002">
    <property type="protein sequence ID" value="KFI59682.1"/>
    <property type="molecule type" value="Genomic_DNA"/>
</dbReference>
<proteinExistence type="predicted"/>
<comment type="caution">
    <text evidence="3">The sequence shown here is derived from an EMBL/GenBank/DDBJ whole genome shotgun (WGS) entry which is preliminary data.</text>
</comment>
<feature type="domain" description="GmrSD restriction endonucleases C-terminal" evidence="2">
    <location>
        <begin position="504"/>
        <end position="586"/>
    </location>
</feature>
<dbReference type="PANTHER" id="PTHR35149">
    <property type="entry name" value="SLL5132 PROTEIN"/>
    <property type="match status" value="1"/>
</dbReference>
<dbReference type="EMBL" id="ABXB03000003">
    <property type="protein sequence ID" value="EFA22737.1"/>
    <property type="molecule type" value="Genomic_DNA"/>
</dbReference>
<dbReference type="InterPro" id="IPR011089">
    <property type="entry name" value="GmrSD_C"/>
</dbReference>
<evidence type="ECO:0000259" key="2">
    <source>
        <dbReference type="Pfam" id="PF07510"/>
    </source>
</evidence>
<organism evidence="3 5">
    <name type="scientific">Bifidobacterium gallicum DSM 20093 = LMG 11596</name>
    <dbReference type="NCBI Taxonomy" id="561180"/>
    <lineage>
        <taxon>Bacteria</taxon>
        <taxon>Bacillati</taxon>
        <taxon>Actinomycetota</taxon>
        <taxon>Actinomycetes</taxon>
        <taxon>Bifidobacteriales</taxon>
        <taxon>Bifidobacteriaceae</taxon>
        <taxon>Bifidobacterium</taxon>
    </lineage>
</organism>
<dbReference type="PANTHER" id="PTHR35149:SF1">
    <property type="entry name" value="DUF5655 DOMAIN-CONTAINING PROTEIN"/>
    <property type="match status" value="1"/>
</dbReference>
<feature type="domain" description="GmrSD restriction endonucleases N-terminal" evidence="1">
    <location>
        <begin position="17"/>
        <end position="203"/>
    </location>
</feature>
<dbReference type="AlphaFoldDB" id="D1NV86"/>
<reference evidence="4 6" key="2">
    <citation type="submission" date="2014-03" db="EMBL/GenBank/DDBJ databases">
        <title>Genomics of Bifidobacteria.</title>
        <authorList>
            <person name="Ventura M."/>
            <person name="Milani C."/>
            <person name="Lugli G.A."/>
        </authorList>
    </citation>
    <scope>NUCLEOTIDE SEQUENCE [LARGE SCALE GENOMIC DNA]</scope>
    <source>
        <strain evidence="4 6">LMG 11596</strain>
    </source>
</reference>
<name>D1NV86_9BIFI</name>
<evidence type="ECO:0000313" key="5">
    <source>
        <dbReference type="Proteomes" id="UP000003656"/>
    </source>
</evidence>
<evidence type="ECO:0000259" key="1">
    <source>
        <dbReference type="Pfam" id="PF03235"/>
    </source>
</evidence>
<dbReference type="Proteomes" id="UP000029074">
    <property type="component" value="Unassembled WGS sequence"/>
</dbReference>
<evidence type="ECO:0008006" key="7">
    <source>
        <dbReference type="Google" id="ProtNLM"/>
    </source>
</evidence>
<evidence type="ECO:0000313" key="3">
    <source>
        <dbReference type="EMBL" id="EFA22737.1"/>
    </source>
</evidence>
<dbReference type="Pfam" id="PF07510">
    <property type="entry name" value="GmrSD_C"/>
    <property type="match status" value="1"/>
</dbReference>
<evidence type="ECO:0000313" key="6">
    <source>
        <dbReference type="Proteomes" id="UP000029074"/>
    </source>
</evidence>
<dbReference type="eggNOG" id="COG1479">
    <property type="taxonomic scope" value="Bacteria"/>
</dbReference>
<dbReference type="Proteomes" id="UP000003656">
    <property type="component" value="Unassembled WGS sequence"/>
</dbReference>
<keyword evidence="6" id="KW-1185">Reference proteome</keyword>
<sequence length="651" mass="75620">MTHGNERMIDELVADSIFSGSEITKYVIPIYQRAYAWGETEIGQLIDDIWEHEDDTYYIGSLIVHKRGDEYEVIDGQQRLTTLLLLSIVLRQKPNRNLSFDCRKKANNTLDKYIDGREIPNEELEKGLAEGIGIIKNKFKINEKGVQDKNAEIQKSEFLRKLSTVKLFRIQVPEQTDLNRYFEIMNTRGEQLEQHDILKARLMNGIHNVSKREWFAKIWNACSDMTGYVQMHFGTNARNHIFSNGWDQLKTDYEYENNQDQAEEPKLTIGDILSPGFKAKVADVGIETSGRVRFESIISFPYFLLHVLRVFVNTHRITLGSGEELPDQLDDKKLLTEFKHVGEQITQESQVDMDMEEFASQFAQCLLTCRFLFDKYIIKREFANESTDGEWSLKQLEAHGEKGKRSAFYTNTKLRKSRERNTTAEYRHKESIMLQSCLRVSYTSAKTMHWITELLEWLYENIDDLADGTESWDQYPVRIEQIAQKAVVPFLENRNFEMGVSTPHIVFNYLDYLLWKENPKKYDDFAFEFRNSVEHWYPQHPSEGTFDSWTKVDCFGNLCILARNANSKFSNLAPDSKKNTYRDIIKKGSLKLRIMAEKTIDGPNSNADWKDHAESYGLEMIKKLIEACGLPKTGFPRNSQSDAPVECFPDA</sequence>
<dbReference type="Pfam" id="PF03235">
    <property type="entry name" value="GmrSD_N"/>
    <property type="match status" value="1"/>
</dbReference>
<protein>
    <recommendedName>
        <fullName evidence="7">DUF262 domain-containing protein</fullName>
    </recommendedName>
</protein>
<dbReference type="STRING" id="561180.BIFGAL_03770"/>
<reference evidence="3 5" key="1">
    <citation type="submission" date="2009-11" db="EMBL/GenBank/DDBJ databases">
        <authorList>
            <person name="Weinstock G."/>
            <person name="Sodergren E."/>
            <person name="Clifton S."/>
            <person name="Fulton L."/>
            <person name="Fulton B."/>
            <person name="Courtney L."/>
            <person name="Fronick C."/>
            <person name="Harrison M."/>
            <person name="Strong C."/>
            <person name="Farmer C."/>
            <person name="Delahaunty K."/>
            <person name="Markovic C."/>
            <person name="Hall O."/>
            <person name="Minx P."/>
            <person name="Tomlinson C."/>
            <person name="Mitreva M."/>
            <person name="Nelson J."/>
            <person name="Hou S."/>
            <person name="Wollam A."/>
            <person name="Pepin K.H."/>
            <person name="Johnson M."/>
            <person name="Bhonagiri V."/>
            <person name="Nash W.E."/>
            <person name="Warren W."/>
            <person name="Chinwalla A."/>
            <person name="Mardis E.R."/>
            <person name="Wilson R.K."/>
        </authorList>
    </citation>
    <scope>NUCLEOTIDE SEQUENCE [LARGE SCALE GENOMIC DNA]</scope>
    <source>
        <strain evidence="3 5">DSM 20093</strain>
    </source>
</reference>